<dbReference type="RefSeq" id="WP_090627828.1">
    <property type="nucleotide sequence ID" value="NZ_FOQO01000006.1"/>
</dbReference>
<dbReference type="EMBL" id="FOQO01000006">
    <property type="protein sequence ID" value="SFI93803.1"/>
    <property type="molecule type" value="Genomic_DNA"/>
</dbReference>
<evidence type="ECO:0000313" key="2">
    <source>
        <dbReference type="EMBL" id="SFI93803.1"/>
    </source>
</evidence>
<dbReference type="Gene3D" id="3.20.20.150">
    <property type="entry name" value="Divalent-metal-dependent TIM barrel enzymes"/>
    <property type="match status" value="1"/>
</dbReference>
<dbReference type="PANTHER" id="PTHR12110">
    <property type="entry name" value="HYDROXYPYRUVATE ISOMERASE"/>
    <property type="match status" value="1"/>
</dbReference>
<reference evidence="2 3" key="1">
    <citation type="submission" date="2016-10" db="EMBL/GenBank/DDBJ databases">
        <authorList>
            <person name="de Groot N.N."/>
        </authorList>
    </citation>
    <scope>NUCLEOTIDE SEQUENCE [LARGE SCALE GENOMIC DNA]</scope>
    <source>
        <strain evidence="2 3">RK1</strain>
    </source>
</reference>
<dbReference type="Proteomes" id="UP000198670">
    <property type="component" value="Unassembled WGS sequence"/>
</dbReference>
<dbReference type="InterPro" id="IPR013022">
    <property type="entry name" value="Xyl_isomerase-like_TIM-brl"/>
</dbReference>
<dbReference type="AlphaFoldDB" id="A0A1I3M9Z9"/>
<dbReference type="Pfam" id="PF01261">
    <property type="entry name" value="AP_endonuc_2"/>
    <property type="match status" value="1"/>
</dbReference>
<dbReference type="STRING" id="1477437.SAMN05444682_106295"/>
<organism evidence="2 3">
    <name type="scientific">Parapedobacter indicus</name>
    <dbReference type="NCBI Taxonomy" id="1477437"/>
    <lineage>
        <taxon>Bacteria</taxon>
        <taxon>Pseudomonadati</taxon>
        <taxon>Bacteroidota</taxon>
        <taxon>Sphingobacteriia</taxon>
        <taxon>Sphingobacteriales</taxon>
        <taxon>Sphingobacteriaceae</taxon>
        <taxon>Parapedobacter</taxon>
    </lineage>
</organism>
<dbReference type="SUPFAM" id="SSF51658">
    <property type="entry name" value="Xylose isomerase-like"/>
    <property type="match status" value="1"/>
</dbReference>
<dbReference type="OrthoDB" id="9801426at2"/>
<name>A0A1I3M9Z9_9SPHI</name>
<feature type="domain" description="Xylose isomerase-like TIM barrel" evidence="1">
    <location>
        <begin position="27"/>
        <end position="258"/>
    </location>
</feature>
<gene>
    <name evidence="2" type="ORF">SAMN05444682_106295</name>
</gene>
<keyword evidence="3" id="KW-1185">Reference proteome</keyword>
<accession>A0A1I3M9Z9</accession>
<dbReference type="PANTHER" id="PTHR12110:SF41">
    <property type="entry name" value="INOSOSE DEHYDRATASE"/>
    <property type="match status" value="1"/>
</dbReference>
<protein>
    <submittedName>
        <fullName evidence="2">D-psicose/D-tagatose/L-ribulose 3-epimerase</fullName>
    </submittedName>
</protein>
<dbReference type="InterPro" id="IPR050312">
    <property type="entry name" value="IolE/XylAMocC-like"/>
</dbReference>
<proteinExistence type="predicted"/>
<dbReference type="InterPro" id="IPR036237">
    <property type="entry name" value="Xyl_isomerase-like_sf"/>
</dbReference>
<evidence type="ECO:0000313" key="3">
    <source>
        <dbReference type="Proteomes" id="UP000198670"/>
    </source>
</evidence>
<sequence length="290" mass="32148">MPLTIRLGVSTWLWTSPFTTEDAAELFAKVKRMGFDKIEIAVEDPDLIDIQAVKRELVNNGLEAVLCGAFGSTRDLTSDDESLRRTGLDYIARCLDMAASLDTGFFAGPMYAAVGKARMVPAEQRKVEWQRAVENLYSVCEMAADRKLQIALEPLNRFESDLVNTVDDALRMIHEIGHPAAGICLDMFHMNIEEPDPERAIRKAGDKLVHVQVAENYRGTPGSGNASWPAYYRGLEAIGYTGTVSIESFTPDNKELAGAVCIWRSLAESQDAFASEGYEFLREWVTGKQA</sequence>
<evidence type="ECO:0000259" key="1">
    <source>
        <dbReference type="Pfam" id="PF01261"/>
    </source>
</evidence>